<dbReference type="Pfam" id="PF09664">
    <property type="entry name" value="DUF2399"/>
    <property type="match status" value="1"/>
</dbReference>
<dbReference type="Proteomes" id="UP000269301">
    <property type="component" value="Unassembled WGS sequence"/>
</dbReference>
<evidence type="ECO:0000259" key="2">
    <source>
        <dbReference type="Pfam" id="PF11796"/>
    </source>
</evidence>
<sequence length="442" mass="50897">MEEVIKEAVDFFKGEQAFQKLFKQFRKKYESLGRIGGTISAKLFSMEELEIIGGFYGANAEQLKEKGSISLMAFEKQLSKTRFSGLELKGLLDAYFGETLLSKQEKKSNQEKKRQEIFYEFSKKYPCLSFWFHYVSSSPKDGRWIIRLAEEHDSEIRHLVATLARAYSHIPDEPVRLPVFSQQIAGDPHALDVTTDLGKLFLHVLTVDLERKKSQQLDLEYDRKETGLPASTESINELLQHFHLFRDDLLNFVTCSGLLAETKEGVEHPVWRTASEWNTVFNMPLRELISLHRVFPLTGTDVWVVENSGVCSTLLDLHLKLPIVSTNGQFKLAALTLLDFLAIEGCTIHYAGDFDPEGLRMAQRLLNRYPEQVELWHMNLEDYRKTIPVKVLEKERLAKLNGIKHKDLKDVAEEMRRIGKAGYQEALLNDMKQDLIDYTKSF</sequence>
<name>A0A495A9B4_9BACI</name>
<comment type="caution">
    <text evidence="3">The sequence shown here is derived from an EMBL/GenBank/DDBJ whole genome shotgun (WGS) entry which is preliminary data.</text>
</comment>
<accession>A0A495A9B4</accession>
<dbReference type="NCBIfam" id="TIGR02679">
    <property type="entry name" value="TIGR02679 family protein"/>
    <property type="match status" value="1"/>
</dbReference>
<feature type="domain" description="Conserved hypothetical protein CHP02679 N terminus" evidence="2">
    <location>
        <begin position="36"/>
        <end position="259"/>
    </location>
</feature>
<evidence type="ECO:0000313" key="3">
    <source>
        <dbReference type="EMBL" id="RKQ35845.1"/>
    </source>
</evidence>
<dbReference type="AlphaFoldDB" id="A0A495A9B4"/>
<proteinExistence type="predicted"/>
<evidence type="ECO:0000259" key="1">
    <source>
        <dbReference type="Pfam" id="PF09664"/>
    </source>
</evidence>
<keyword evidence="4" id="KW-1185">Reference proteome</keyword>
<dbReference type="InterPro" id="IPR013495">
    <property type="entry name" value="CHP02679"/>
</dbReference>
<dbReference type="RefSeq" id="WP_121203517.1">
    <property type="nucleotide sequence ID" value="NZ_RBZP01000002.1"/>
</dbReference>
<dbReference type="OrthoDB" id="1661308at2"/>
<organism evidence="3 4">
    <name type="scientific">Oceanobacillus halophilus</name>
    <dbReference type="NCBI Taxonomy" id="930130"/>
    <lineage>
        <taxon>Bacteria</taxon>
        <taxon>Bacillati</taxon>
        <taxon>Bacillota</taxon>
        <taxon>Bacilli</taxon>
        <taxon>Bacillales</taxon>
        <taxon>Bacillaceae</taxon>
        <taxon>Oceanobacillus</taxon>
    </lineage>
</organism>
<dbReference type="Pfam" id="PF11796">
    <property type="entry name" value="DUF3323"/>
    <property type="match status" value="1"/>
</dbReference>
<dbReference type="InterPro" id="IPR024466">
    <property type="entry name" value="CHP02679_N"/>
</dbReference>
<dbReference type="EMBL" id="RBZP01000002">
    <property type="protein sequence ID" value="RKQ35845.1"/>
    <property type="molecule type" value="Genomic_DNA"/>
</dbReference>
<feature type="domain" description="DUF2399" evidence="1">
    <location>
        <begin position="282"/>
        <end position="435"/>
    </location>
</feature>
<gene>
    <name evidence="3" type="ORF">D8M06_06215</name>
</gene>
<dbReference type="InterPro" id="IPR024465">
    <property type="entry name" value="DUF2399"/>
</dbReference>
<evidence type="ECO:0000313" key="4">
    <source>
        <dbReference type="Proteomes" id="UP000269301"/>
    </source>
</evidence>
<reference evidence="3 4" key="1">
    <citation type="journal article" date="2016" name="Int. J. Syst. Evol. Microbiol.">
        <title>Oceanobacillus halophilus sp. nov., a novel moderately halophilic bacterium from a hypersaline lake.</title>
        <authorList>
            <person name="Amoozegar M.A."/>
            <person name="Bagheri M."/>
            <person name="Makhdoumi A."/>
            <person name="Nikou M.M."/>
            <person name="Fazeli S.A.S."/>
            <person name="Schumann P."/>
            <person name="Sproer C."/>
            <person name="Sanchez-Porro C."/>
            <person name="Ventosa A."/>
        </authorList>
    </citation>
    <scope>NUCLEOTIDE SEQUENCE [LARGE SCALE GENOMIC DNA]</scope>
    <source>
        <strain evidence="3 4">DSM 23996</strain>
    </source>
</reference>
<protein>
    <submittedName>
        <fullName evidence="3">TIGR02679 family protein</fullName>
    </submittedName>
</protein>